<feature type="chain" id="PRO_5044350331" evidence="7">
    <location>
        <begin position="23"/>
        <end position="460"/>
    </location>
</feature>
<dbReference type="SMART" id="SM00835">
    <property type="entry name" value="Cupin_1"/>
    <property type="match status" value="2"/>
</dbReference>
<dbReference type="CDD" id="cd02243">
    <property type="entry name" value="cupin_11S_legumin_C"/>
    <property type="match status" value="1"/>
</dbReference>
<evidence type="ECO:0000256" key="4">
    <source>
        <dbReference type="ARBA" id="ARBA00023129"/>
    </source>
</evidence>
<dbReference type="Gene3D" id="2.60.120.10">
    <property type="entry name" value="Jelly Rolls"/>
    <property type="match status" value="2"/>
</dbReference>
<dbReference type="SUPFAM" id="SSF51182">
    <property type="entry name" value="RmlC-like cupins"/>
    <property type="match status" value="1"/>
</dbReference>
<keyword evidence="3" id="KW-0758">Storage protein</keyword>
<keyword evidence="7" id="KW-0732">Signal</keyword>
<evidence type="ECO:0000256" key="2">
    <source>
        <dbReference type="ARBA" id="ARBA00011818"/>
    </source>
</evidence>
<dbReference type="GeneID" id="120275250"/>
<evidence type="ECO:0000256" key="7">
    <source>
        <dbReference type="SAM" id="SignalP"/>
    </source>
</evidence>
<sequence length="460" mass="52263">MDNKLLSFLFLVSLVLVSRCTGEYESDLEEIQRRIEAQQCRLQQLSSRGPSRRIESEGGFMEMWDENEDQFLCAGVTVSRTIVRPRSLTALGYENSPSLAYVQQGRAVAGVTFPRCPETFFSGRSEQERDRHQKLHRIQQGDIFAVPLGTVYWFYNHGDQDLILLTVFDLNNKFNQLDNSLRFFPLVENFQGLSSSQQFGREQEEKKQKQKNIISALDPQLVSESLNIDLETVRQIQSSEIRGPIFRLDHQQQQSLFWPEDEEDPQKIYQSNGLDEKVCYSRLQFNLDRRGEADVYSRQAGRLNSVTANKLPVLQLIGMSAEKVNLLPDAIFSPHYSVNSHTIVVVTRGDGRLQVVDDRGRNVFNGRVKQGEVIVIPQHYVSMKKAGSNGMEWVSFKTSAYPVKNQFAGRLSLFSGTPVQVLASSYGISFGQARQLKQCRKQDFVLFPPASTSSAFMGDC</sequence>
<dbReference type="RefSeq" id="XP_039137710.1">
    <property type="nucleotide sequence ID" value="XM_039281776.1"/>
</dbReference>
<feature type="domain" description="Cupin type-1" evidence="8">
    <location>
        <begin position="43"/>
        <end position="234"/>
    </location>
</feature>
<dbReference type="InterPro" id="IPR006045">
    <property type="entry name" value="Cupin_1"/>
</dbReference>
<organism evidence="9 10">
    <name type="scientific">Dioscorea cayennensis subsp. rotundata</name>
    <name type="common">White Guinea yam</name>
    <name type="synonym">Dioscorea rotundata</name>
    <dbReference type="NCBI Taxonomy" id="55577"/>
    <lineage>
        <taxon>Eukaryota</taxon>
        <taxon>Viridiplantae</taxon>
        <taxon>Streptophyta</taxon>
        <taxon>Embryophyta</taxon>
        <taxon>Tracheophyta</taxon>
        <taxon>Spermatophyta</taxon>
        <taxon>Magnoliopsida</taxon>
        <taxon>Liliopsida</taxon>
        <taxon>Dioscoreales</taxon>
        <taxon>Dioscoreaceae</taxon>
        <taxon>Dioscorea</taxon>
    </lineage>
</organism>
<dbReference type="GO" id="GO:0045735">
    <property type="term" value="F:nutrient reservoir activity"/>
    <property type="evidence" value="ECO:0007669"/>
    <property type="project" value="UniProtKB-KW"/>
</dbReference>
<protein>
    <submittedName>
        <fullName evidence="10">LOW QUALITY PROTEIN: 11S globulin seed storage protein 2-like</fullName>
    </submittedName>
</protein>
<dbReference type="InterPro" id="IPR050253">
    <property type="entry name" value="Seed_Storage-Functional"/>
</dbReference>
<comment type="similarity">
    <text evidence="1">Belongs to the 11S seed storage protein (globulins) family.</text>
</comment>
<dbReference type="AlphaFoldDB" id="A0AB40CD03"/>
<keyword evidence="6" id="KW-0175">Coiled coil</keyword>
<name>A0AB40CD03_DIOCR</name>
<keyword evidence="9" id="KW-1185">Reference proteome</keyword>
<gene>
    <name evidence="10" type="primary">LOC120275250</name>
</gene>
<accession>A0AB40CD03</accession>
<evidence type="ECO:0000256" key="6">
    <source>
        <dbReference type="SAM" id="Coils"/>
    </source>
</evidence>
<evidence type="ECO:0000313" key="9">
    <source>
        <dbReference type="Proteomes" id="UP001515500"/>
    </source>
</evidence>
<dbReference type="InterPro" id="IPR014710">
    <property type="entry name" value="RmlC-like_jellyroll"/>
</dbReference>
<evidence type="ECO:0000259" key="8">
    <source>
        <dbReference type="SMART" id="SM00835"/>
    </source>
</evidence>
<dbReference type="Proteomes" id="UP001515500">
    <property type="component" value="Chromosome 2"/>
</dbReference>
<evidence type="ECO:0000256" key="1">
    <source>
        <dbReference type="ARBA" id="ARBA00007178"/>
    </source>
</evidence>
<dbReference type="PANTHER" id="PTHR31189">
    <property type="entry name" value="OS03G0336100 PROTEIN-RELATED"/>
    <property type="match status" value="1"/>
</dbReference>
<evidence type="ECO:0000256" key="5">
    <source>
        <dbReference type="ARBA" id="ARBA00023157"/>
    </source>
</evidence>
<dbReference type="PANTHER" id="PTHR31189:SF54">
    <property type="entry name" value="11S GLOBULIN SEED STORAGE PROTEIN 2-LIKE"/>
    <property type="match status" value="1"/>
</dbReference>
<keyword evidence="4" id="KW-0708">Seed storage protein</keyword>
<dbReference type="InterPro" id="IPR006044">
    <property type="entry name" value="11S_seedstore_pln"/>
</dbReference>
<reference evidence="10" key="1">
    <citation type="submission" date="2025-08" db="UniProtKB">
        <authorList>
            <consortium name="RefSeq"/>
        </authorList>
    </citation>
    <scope>IDENTIFICATION</scope>
</reference>
<feature type="signal peptide" evidence="7">
    <location>
        <begin position="1"/>
        <end position="22"/>
    </location>
</feature>
<comment type="subunit">
    <text evidence="2">Hexamer; each subunit is composed of an acidic and a basic chain derived from a single precursor and linked by a disulfide bond.</text>
</comment>
<dbReference type="InterPro" id="IPR011051">
    <property type="entry name" value="RmlC_Cupin_sf"/>
</dbReference>
<feature type="domain" description="Cupin type-1" evidence="8">
    <location>
        <begin position="285"/>
        <end position="434"/>
    </location>
</feature>
<keyword evidence="5" id="KW-1015">Disulfide bond</keyword>
<evidence type="ECO:0000256" key="3">
    <source>
        <dbReference type="ARBA" id="ARBA00022761"/>
    </source>
</evidence>
<dbReference type="Pfam" id="PF00190">
    <property type="entry name" value="Cupin_1"/>
    <property type="match status" value="2"/>
</dbReference>
<proteinExistence type="inferred from homology"/>
<feature type="coiled-coil region" evidence="6">
    <location>
        <begin position="21"/>
        <end position="48"/>
    </location>
</feature>
<dbReference type="PRINTS" id="PR00439">
    <property type="entry name" value="11SGLOBULIN"/>
</dbReference>
<dbReference type="CDD" id="cd02242">
    <property type="entry name" value="cupin_11S_legumin_N"/>
    <property type="match status" value="1"/>
</dbReference>
<evidence type="ECO:0000313" key="10">
    <source>
        <dbReference type="RefSeq" id="XP_039137710.1"/>
    </source>
</evidence>